<reference evidence="2 3" key="1">
    <citation type="submission" date="2024-04" db="EMBL/GenBank/DDBJ databases">
        <title>Defined microbial consortia suppress multidrug-resistant proinflammatory Enterobacteriaceae via ecological control.</title>
        <authorList>
            <person name="Furuichi M."/>
            <person name="Kawaguchi T."/>
            <person name="Pust M."/>
            <person name="Yasuma K."/>
            <person name="Plichta D."/>
            <person name="Hasegawa N."/>
            <person name="Ohya T."/>
            <person name="Bhattarai S."/>
            <person name="Sasajima S."/>
            <person name="Aoto Y."/>
            <person name="Tuganbaev T."/>
            <person name="Yaginuma M."/>
            <person name="Ueda M."/>
            <person name="Okahashi N."/>
            <person name="Amafuji K."/>
            <person name="Kiridooshi Y."/>
            <person name="Sugita K."/>
            <person name="Strazar M."/>
            <person name="Skelly A."/>
            <person name="Suda W."/>
            <person name="Hattori M."/>
            <person name="Nakamoto N."/>
            <person name="Caballero S."/>
            <person name="Norman J."/>
            <person name="Olle B."/>
            <person name="Tanoue T."/>
            <person name="Arita M."/>
            <person name="Bucci V."/>
            <person name="Atarashi K."/>
            <person name="Xavier R."/>
            <person name="Honda K."/>
        </authorList>
    </citation>
    <scope>NUCLEOTIDE SEQUENCE [LARGE SCALE GENOMIC DNA]</scope>
    <source>
        <strain evidence="3">f13</strain>
    </source>
</reference>
<protein>
    <submittedName>
        <fullName evidence="2">Flavin-based extracellular electron transfer system protein EetB</fullName>
    </submittedName>
</protein>
<sequence length="170" mass="18206">MNIRTGRTALYGLLIALAFIFGYIETLIPVYLGAPGVKLGLANLVTIIVLYALGFLPAVWISLARILLIGFTFGSMSTILFSLAGAVLSLTVMWICRRFSLVDMVGASILGGVFHNIGQFLVAAYVVRTFGVFSYMPVLLFAGTAAGGVIGLLGGMILKRLRTALKDLER</sequence>
<accession>A0ABQ0AWM4</accession>
<dbReference type="Proteomes" id="UP001600894">
    <property type="component" value="Unassembled WGS sequence"/>
</dbReference>
<keyword evidence="3" id="KW-1185">Reference proteome</keyword>
<feature type="transmembrane region" description="Helical" evidence="1">
    <location>
        <begin position="133"/>
        <end position="158"/>
    </location>
</feature>
<gene>
    <name evidence="2" type="primary">eetB</name>
    <name evidence="2" type="ORF">F130042H8_14810</name>
</gene>
<keyword evidence="1" id="KW-0472">Membrane</keyword>
<name>A0ABQ0AWM4_9FIRM</name>
<feature type="transmembrane region" description="Helical" evidence="1">
    <location>
        <begin position="66"/>
        <end position="95"/>
    </location>
</feature>
<evidence type="ECO:0000256" key="1">
    <source>
        <dbReference type="SAM" id="Phobius"/>
    </source>
</evidence>
<dbReference type="Pfam" id="PF07456">
    <property type="entry name" value="Hpre_diP_synt_I"/>
    <property type="match status" value="1"/>
</dbReference>
<proteinExistence type="predicted"/>
<feature type="transmembrane region" description="Helical" evidence="1">
    <location>
        <begin position="107"/>
        <end position="127"/>
    </location>
</feature>
<dbReference type="RefSeq" id="WP_176253655.1">
    <property type="nucleotide sequence ID" value="NZ_BAABXL010000001.1"/>
</dbReference>
<dbReference type="InterPro" id="IPR010898">
    <property type="entry name" value="Hpre_diP_synth_I"/>
</dbReference>
<feature type="transmembrane region" description="Helical" evidence="1">
    <location>
        <begin position="39"/>
        <end position="60"/>
    </location>
</feature>
<dbReference type="Gene3D" id="1.10.1760.20">
    <property type="match status" value="1"/>
</dbReference>
<feature type="transmembrane region" description="Helical" evidence="1">
    <location>
        <begin position="12"/>
        <end position="32"/>
    </location>
</feature>
<dbReference type="InterPro" id="IPR014535">
    <property type="entry name" value="Hpre_diP_synt_I"/>
</dbReference>
<comment type="caution">
    <text evidence="2">The sequence shown here is derived from an EMBL/GenBank/DDBJ whole genome shotgun (WGS) entry which is preliminary data.</text>
</comment>
<evidence type="ECO:0000313" key="3">
    <source>
        <dbReference type="Proteomes" id="UP001600894"/>
    </source>
</evidence>
<keyword evidence="1" id="KW-0812">Transmembrane</keyword>
<dbReference type="EMBL" id="BAABXL010000001">
    <property type="protein sequence ID" value="GAA6268421.1"/>
    <property type="molecule type" value="Genomic_DNA"/>
</dbReference>
<keyword evidence="1" id="KW-1133">Transmembrane helix</keyword>
<evidence type="ECO:0000313" key="2">
    <source>
        <dbReference type="EMBL" id="GAA6268421.1"/>
    </source>
</evidence>
<dbReference type="PIRSF" id="PIRSF027391">
    <property type="entry name" value="Hpre_diP_synt_I"/>
    <property type="match status" value="1"/>
</dbReference>
<organism evidence="2 3">
    <name type="scientific">Enterocloster alcoholdehydrogenati</name>
    <dbReference type="NCBI Taxonomy" id="2547410"/>
    <lineage>
        <taxon>Bacteria</taxon>
        <taxon>Bacillati</taxon>
        <taxon>Bacillota</taxon>
        <taxon>Clostridia</taxon>
        <taxon>Lachnospirales</taxon>
        <taxon>Lachnospiraceae</taxon>
        <taxon>Enterocloster</taxon>
    </lineage>
</organism>